<feature type="transmembrane region" description="Helical" evidence="6">
    <location>
        <begin position="253"/>
        <end position="273"/>
    </location>
</feature>
<keyword evidence="8" id="KW-1185">Reference proteome</keyword>
<gene>
    <name evidence="7" type="ORF">EV193_101712</name>
</gene>
<comment type="similarity">
    <text evidence="2">Belongs to the TerC family.</text>
</comment>
<dbReference type="GO" id="GO:0016020">
    <property type="term" value="C:membrane"/>
    <property type="evidence" value="ECO:0007669"/>
    <property type="project" value="UniProtKB-SubCell"/>
</dbReference>
<feature type="transmembrane region" description="Helical" evidence="6">
    <location>
        <begin position="298"/>
        <end position="320"/>
    </location>
</feature>
<dbReference type="InterPro" id="IPR022369">
    <property type="entry name" value="Integral_membrane_TerC_rswitch"/>
</dbReference>
<evidence type="ECO:0000256" key="1">
    <source>
        <dbReference type="ARBA" id="ARBA00004141"/>
    </source>
</evidence>
<feature type="transmembrane region" description="Helical" evidence="6">
    <location>
        <begin position="126"/>
        <end position="145"/>
    </location>
</feature>
<dbReference type="OrthoDB" id="5242957at2"/>
<feature type="transmembrane region" description="Helical" evidence="6">
    <location>
        <begin position="196"/>
        <end position="219"/>
    </location>
</feature>
<evidence type="ECO:0000256" key="4">
    <source>
        <dbReference type="ARBA" id="ARBA00022989"/>
    </source>
</evidence>
<dbReference type="AlphaFoldDB" id="A0A4Q7L8U5"/>
<evidence type="ECO:0000256" key="5">
    <source>
        <dbReference type="ARBA" id="ARBA00023136"/>
    </source>
</evidence>
<sequence length="329" mass="35830">MGVGVWTWVITAAILGAFLAFDVFILGRRPHVPSTKECVLAISFYIGLAVIFGIMVGSIAGSRYAGEFFAGWVTEYSLSVDNLFIFLIIMSRFKVPKEYQQTALLIGIIIALLLRGIMIALGAGFIALFSWIFYIFGLILLITAIRMAKPHTESEDADAGDNPAIRWATRHMNATSDYNGVKLSVIENGKRLVTPMFFVVIAMSTADLLFAVDSIPAIFGLTREPYIVFTANVFALMGLRQLYFLLGGLLRRLVYLSYGLALILAFIGVKLILEALHTNTLPFINDGQPLKSVPEVPIGLSMGIIGGILLVTTVASLLAARRAEADEAA</sequence>
<evidence type="ECO:0000256" key="2">
    <source>
        <dbReference type="ARBA" id="ARBA00007511"/>
    </source>
</evidence>
<proteinExistence type="inferred from homology"/>
<feature type="transmembrane region" description="Helical" evidence="6">
    <location>
        <begin position="68"/>
        <end position="90"/>
    </location>
</feature>
<dbReference type="PANTHER" id="PTHR30238">
    <property type="entry name" value="MEMBRANE BOUND PREDICTED REDOX MODULATOR"/>
    <property type="match status" value="1"/>
</dbReference>
<feature type="transmembrane region" description="Helical" evidence="6">
    <location>
        <begin position="225"/>
        <end position="246"/>
    </location>
</feature>
<dbReference type="RefSeq" id="WP_130342463.1">
    <property type="nucleotide sequence ID" value="NZ_SGWQ01000001.1"/>
</dbReference>
<feature type="transmembrane region" description="Helical" evidence="6">
    <location>
        <begin position="102"/>
        <end position="120"/>
    </location>
</feature>
<feature type="transmembrane region" description="Helical" evidence="6">
    <location>
        <begin position="38"/>
        <end position="62"/>
    </location>
</feature>
<dbReference type="InterPro" id="IPR005496">
    <property type="entry name" value="Integral_membrane_TerC"/>
</dbReference>
<dbReference type="NCBIfam" id="TIGR03718">
    <property type="entry name" value="R_switched_Alx"/>
    <property type="match status" value="1"/>
</dbReference>
<evidence type="ECO:0000313" key="8">
    <source>
        <dbReference type="Proteomes" id="UP000294257"/>
    </source>
</evidence>
<dbReference type="EMBL" id="SGWQ01000001">
    <property type="protein sequence ID" value="RZS44832.1"/>
    <property type="molecule type" value="Genomic_DNA"/>
</dbReference>
<organism evidence="7 8">
    <name type="scientific">Herbihabitans rhizosphaerae</name>
    <dbReference type="NCBI Taxonomy" id="1872711"/>
    <lineage>
        <taxon>Bacteria</taxon>
        <taxon>Bacillati</taxon>
        <taxon>Actinomycetota</taxon>
        <taxon>Actinomycetes</taxon>
        <taxon>Pseudonocardiales</taxon>
        <taxon>Pseudonocardiaceae</taxon>
        <taxon>Herbihabitans</taxon>
    </lineage>
</organism>
<evidence type="ECO:0000256" key="6">
    <source>
        <dbReference type="SAM" id="Phobius"/>
    </source>
</evidence>
<feature type="transmembrane region" description="Helical" evidence="6">
    <location>
        <begin position="6"/>
        <end position="26"/>
    </location>
</feature>
<keyword evidence="5 6" id="KW-0472">Membrane</keyword>
<reference evidence="7 8" key="1">
    <citation type="submission" date="2019-02" db="EMBL/GenBank/DDBJ databases">
        <title>Genomic Encyclopedia of Type Strains, Phase IV (KMG-IV): sequencing the most valuable type-strain genomes for metagenomic binning, comparative biology and taxonomic classification.</title>
        <authorList>
            <person name="Goeker M."/>
        </authorList>
    </citation>
    <scope>NUCLEOTIDE SEQUENCE [LARGE SCALE GENOMIC DNA]</scope>
    <source>
        <strain evidence="7 8">DSM 101727</strain>
    </source>
</reference>
<comment type="caution">
    <text evidence="7">The sequence shown here is derived from an EMBL/GenBank/DDBJ whole genome shotgun (WGS) entry which is preliminary data.</text>
</comment>
<evidence type="ECO:0000313" key="7">
    <source>
        <dbReference type="EMBL" id="RZS44832.1"/>
    </source>
</evidence>
<dbReference type="PANTHER" id="PTHR30238:SF0">
    <property type="entry name" value="THYLAKOID MEMBRANE PROTEIN TERC, CHLOROPLASTIC"/>
    <property type="match status" value="1"/>
</dbReference>
<dbReference type="Proteomes" id="UP000294257">
    <property type="component" value="Unassembled WGS sequence"/>
</dbReference>
<keyword evidence="4 6" id="KW-1133">Transmembrane helix</keyword>
<comment type="subcellular location">
    <subcellularLocation>
        <location evidence="1">Membrane</location>
        <topology evidence="1">Multi-pass membrane protein</topology>
    </subcellularLocation>
</comment>
<evidence type="ECO:0000256" key="3">
    <source>
        <dbReference type="ARBA" id="ARBA00022692"/>
    </source>
</evidence>
<protein>
    <submittedName>
        <fullName evidence="7">Tellurite resistance protein TerC</fullName>
    </submittedName>
</protein>
<keyword evidence="3 6" id="KW-0812">Transmembrane</keyword>
<name>A0A4Q7L8U5_9PSEU</name>
<dbReference type="Pfam" id="PF03741">
    <property type="entry name" value="TerC"/>
    <property type="match status" value="1"/>
</dbReference>
<accession>A0A4Q7L8U5</accession>